<dbReference type="InterPro" id="IPR002575">
    <property type="entry name" value="Aminoglycoside_PTrfase"/>
</dbReference>
<sequence>MRNPPADIRTDDLLRALREHWDLPIERLTHAPVGFGDHHWTADGRWFVTAARPARSFDALAAAMRTAASLDLDFVVRPLPARDAAPIAAFPPHYALTVYPLVEGTAGEFGQAQTDSDRTAMAALLAELHGSTATGVPVFDPSLTGRAALERALDELDRPWTGGPYAEPARCLLSGHGAAALREVLAGFDARAAEHGAGTVITHGEPHPGNVLRAGSRRLLVDWDTVALAPPERDLWLALGDCRRAREAYTAAAGHEVSQPAMDFFRLRWQLDDISLYVQDFRAPHEDDPDTRTAWDGFREYVAAVAR</sequence>
<protein>
    <submittedName>
        <fullName evidence="2">Spectinomycin phosphotransferase</fullName>
    </submittedName>
</protein>
<accession>A0A7W8A2Z6</accession>
<dbReference type="GO" id="GO:0016740">
    <property type="term" value="F:transferase activity"/>
    <property type="evidence" value="ECO:0007669"/>
    <property type="project" value="UniProtKB-KW"/>
</dbReference>
<proteinExistence type="predicted"/>
<feature type="domain" description="Aminoglycoside phosphotransferase" evidence="1">
    <location>
        <begin position="40"/>
        <end position="256"/>
    </location>
</feature>
<name>A0A7W8A2Z6_9ACTN</name>
<dbReference type="SUPFAM" id="SSF56112">
    <property type="entry name" value="Protein kinase-like (PK-like)"/>
    <property type="match status" value="1"/>
</dbReference>
<keyword evidence="2" id="KW-0808">Transferase</keyword>
<dbReference type="RefSeq" id="WP_221340607.1">
    <property type="nucleotide sequence ID" value="NZ_JACHIN010000005.1"/>
</dbReference>
<dbReference type="Pfam" id="PF01636">
    <property type="entry name" value="APH"/>
    <property type="match status" value="1"/>
</dbReference>
<dbReference type="InterPro" id="IPR011009">
    <property type="entry name" value="Kinase-like_dom_sf"/>
</dbReference>
<organism evidence="2 3">
    <name type="scientific">Nonomuraea endophytica</name>
    <dbReference type="NCBI Taxonomy" id="714136"/>
    <lineage>
        <taxon>Bacteria</taxon>
        <taxon>Bacillati</taxon>
        <taxon>Actinomycetota</taxon>
        <taxon>Actinomycetes</taxon>
        <taxon>Streptosporangiales</taxon>
        <taxon>Streptosporangiaceae</taxon>
        <taxon>Nonomuraea</taxon>
    </lineage>
</organism>
<evidence type="ECO:0000313" key="2">
    <source>
        <dbReference type="EMBL" id="MBB5078568.1"/>
    </source>
</evidence>
<evidence type="ECO:0000313" key="3">
    <source>
        <dbReference type="Proteomes" id="UP000568380"/>
    </source>
</evidence>
<keyword evidence="3" id="KW-1185">Reference proteome</keyword>
<reference evidence="2 3" key="1">
    <citation type="submission" date="2020-08" db="EMBL/GenBank/DDBJ databases">
        <title>Genomic Encyclopedia of Type Strains, Phase IV (KMG-IV): sequencing the most valuable type-strain genomes for metagenomic binning, comparative biology and taxonomic classification.</title>
        <authorList>
            <person name="Goeker M."/>
        </authorList>
    </citation>
    <scope>NUCLEOTIDE SEQUENCE [LARGE SCALE GENOMIC DNA]</scope>
    <source>
        <strain evidence="2 3">DSM 45385</strain>
    </source>
</reference>
<dbReference type="Proteomes" id="UP000568380">
    <property type="component" value="Unassembled WGS sequence"/>
</dbReference>
<evidence type="ECO:0000259" key="1">
    <source>
        <dbReference type="Pfam" id="PF01636"/>
    </source>
</evidence>
<dbReference type="Gene3D" id="1.10.510.10">
    <property type="entry name" value="Transferase(Phosphotransferase) domain 1"/>
    <property type="match status" value="1"/>
</dbReference>
<gene>
    <name evidence="2" type="ORF">HNR40_004054</name>
</gene>
<dbReference type="AlphaFoldDB" id="A0A7W8A2Z6"/>
<dbReference type="EMBL" id="JACHIN010000005">
    <property type="protein sequence ID" value="MBB5078568.1"/>
    <property type="molecule type" value="Genomic_DNA"/>
</dbReference>
<comment type="caution">
    <text evidence="2">The sequence shown here is derived from an EMBL/GenBank/DDBJ whole genome shotgun (WGS) entry which is preliminary data.</text>
</comment>